<comment type="subunit">
    <text evidence="9">Component of the Sec protein translocase complex. Heterotrimer consisting of SecY, SecE and SecG subunits. The heterotrimers can form oligomers, although 1 heterotrimer is thought to be able to translocate proteins. Interacts with the ribosome. Interacts with SecDF, and other proteins may be involved. Interacts with SecA.</text>
</comment>
<evidence type="ECO:0000256" key="9">
    <source>
        <dbReference type="HAMAP-Rule" id="MF_00422"/>
    </source>
</evidence>
<evidence type="ECO:0000256" key="2">
    <source>
        <dbReference type="ARBA" id="ARBA00022448"/>
    </source>
</evidence>
<evidence type="ECO:0000313" key="10">
    <source>
        <dbReference type="EMBL" id="PIT89970.1"/>
    </source>
</evidence>
<organism evidence="10 11">
    <name type="scientific">Candidatus Kuenenbacteria bacterium CG10_big_fil_rev_8_21_14_0_10_36_11</name>
    <dbReference type="NCBI Taxonomy" id="1974618"/>
    <lineage>
        <taxon>Bacteria</taxon>
        <taxon>Candidatus Kueneniibacteriota</taxon>
    </lineage>
</organism>
<reference evidence="11" key="1">
    <citation type="submission" date="2017-09" db="EMBL/GenBank/DDBJ databases">
        <title>Depth-based differentiation of microbial function through sediment-hosted aquifers and enrichment of novel symbionts in the deep terrestrial subsurface.</title>
        <authorList>
            <person name="Probst A.J."/>
            <person name="Ladd B."/>
            <person name="Jarett J.K."/>
            <person name="Geller-Mcgrath D.E."/>
            <person name="Sieber C.M.K."/>
            <person name="Emerson J.B."/>
            <person name="Anantharaman K."/>
            <person name="Thomas B.C."/>
            <person name="Malmstrom R."/>
            <person name="Stieglmeier M."/>
            <person name="Klingl A."/>
            <person name="Woyke T."/>
            <person name="Ryan C.M."/>
            <person name="Banfield J.F."/>
        </authorList>
    </citation>
    <scope>NUCLEOTIDE SEQUENCE [LARGE SCALE GENOMIC DNA]</scope>
</reference>
<dbReference type="EMBL" id="PFBP01000017">
    <property type="protein sequence ID" value="PIT89970.1"/>
    <property type="molecule type" value="Genomic_DNA"/>
</dbReference>
<dbReference type="PANTHER" id="PTHR33910:SF1">
    <property type="entry name" value="PROTEIN TRANSLOCASE SUBUNIT SECE"/>
    <property type="match status" value="1"/>
</dbReference>
<feature type="transmembrane region" description="Helical" evidence="9">
    <location>
        <begin position="30"/>
        <end position="51"/>
    </location>
</feature>
<dbReference type="AlphaFoldDB" id="A0A2M6WAZ4"/>
<sequence>MNKFTQYFSESKTELKKVIWPTKKQTLNHTLLVIGFSLGVAIFLGAVDFGLNKLVEVILK</sequence>
<keyword evidence="3 9" id="KW-1003">Cell membrane</keyword>
<dbReference type="PANTHER" id="PTHR33910">
    <property type="entry name" value="PROTEIN TRANSLOCASE SUBUNIT SECE"/>
    <property type="match status" value="1"/>
</dbReference>
<keyword evidence="7 9" id="KW-0811">Translocation</keyword>
<keyword evidence="4 9" id="KW-0812">Transmembrane</keyword>
<dbReference type="HAMAP" id="MF_00422">
    <property type="entry name" value="SecE"/>
    <property type="match status" value="1"/>
</dbReference>
<dbReference type="Gene3D" id="1.20.5.1030">
    <property type="entry name" value="Preprotein translocase secy subunit"/>
    <property type="match status" value="1"/>
</dbReference>
<dbReference type="GO" id="GO:0008320">
    <property type="term" value="F:protein transmembrane transporter activity"/>
    <property type="evidence" value="ECO:0007669"/>
    <property type="project" value="UniProtKB-UniRule"/>
</dbReference>
<evidence type="ECO:0000313" key="11">
    <source>
        <dbReference type="Proteomes" id="UP000231464"/>
    </source>
</evidence>
<comment type="subcellular location">
    <subcellularLocation>
        <location evidence="9">Cell membrane</location>
        <topology evidence="9">Single-pass membrane protein</topology>
    </subcellularLocation>
    <subcellularLocation>
        <location evidence="1">Membrane</location>
    </subcellularLocation>
</comment>
<evidence type="ECO:0000256" key="4">
    <source>
        <dbReference type="ARBA" id="ARBA00022692"/>
    </source>
</evidence>
<keyword evidence="5 9" id="KW-0653">Protein transport</keyword>
<evidence type="ECO:0000256" key="1">
    <source>
        <dbReference type="ARBA" id="ARBA00004370"/>
    </source>
</evidence>
<dbReference type="GO" id="GO:0005886">
    <property type="term" value="C:plasma membrane"/>
    <property type="evidence" value="ECO:0007669"/>
    <property type="project" value="UniProtKB-SubCell"/>
</dbReference>
<keyword evidence="8 9" id="KW-0472">Membrane</keyword>
<comment type="function">
    <text evidence="9">Essential subunit of the Sec protein translocation channel SecYEG. Clamps together the 2 halves of SecY. May contact the channel plug during translocation.</text>
</comment>
<name>A0A2M6WAZ4_9BACT</name>
<evidence type="ECO:0000256" key="7">
    <source>
        <dbReference type="ARBA" id="ARBA00023010"/>
    </source>
</evidence>
<dbReference type="Pfam" id="PF00584">
    <property type="entry name" value="SecE"/>
    <property type="match status" value="1"/>
</dbReference>
<evidence type="ECO:0000256" key="8">
    <source>
        <dbReference type="ARBA" id="ARBA00023136"/>
    </source>
</evidence>
<comment type="similarity">
    <text evidence="9">Belongs to the SecE/SEC61-gamma family.</text>
</comment>
<evidence type="ECO:0000256" key="6">
    <source>
        <dbReference type="ARBA" id="ARBA00022989"/>
    </source>
</evidence>
<proteinExistence type="inferred from homology"/>
<protein>
    <recommendedName>
        <fullName evidence="9">Protein translocase subunit SecE</fullName>
    </recommendedName>
</protein>
<dbReference type="InterPro" id="IPR038379">
    <property type="entry name" value="SecE_sf"/>
</dbReference>
<dbReference type="InterPro" id="IPR005807">
    <property type="entry name" value="SecE_bac"/>
</dbReference>
<comment type="caution">
    <text evidence="10">The sequence shown here is derived from an EMBL/GenBank/DDBJ whole genome shotgun (WGS) entry which is preliminary data.</text>
</comment>
<accession>A0A2M6WAZ4</accession>
<dbReference type="GO" id="GO:0065002">
    <property type="term" value="P:intracellular protein transmembrane transport"/>
    <property type="evidence" value="ECO:0007669"/>
    <property type="project" value="UniProtKB-UniRule"/>
</dbReference>
<dbReference type="GO" id="GO:0009306">
    <property type="term" value="P:protein secretion"/>
    <property type="evidence" value="ECO:0007669"/>
    <property type="project" value="UniProtKB-UniRule"/>
</dbReference>
<dbReference type="InterPro" id="IPR001901">
    <property type="entry name" value="Translocase_SecE/Sec61-g"/>
</dbReference>
<dbReference type="NCBIfam" id="TIGR00964">
    <property type="entry name" value="secE_bact"/>
    <property type="match status" value="1"/>
</dbReference>
<dbReference type="Proteomes" id="UP000231464">
    <property type="component" value="Unassembled WGS sequence"/>
</dbReference>
<keyword evidence="6 9" id="KW-1133">Transmembrane helix</keyword>
<evidence type="ECO:0000256" key="5">
    <source>
        <dbReference type="ARBA" id="ARBA00022927"/>
    </source>
</evidence>
<evidence type="ECO:0000256" key="3">
    <source>
        <dbReference type="ARBA" id="ARBA00022475"/>
    </source>
</evidence>
<dbReference type="PROSITE" id="PS01067">
    <property type="entry name" value="SECE_SEC61G"/>
    <property type="match status" value="1"/>
</dbReference>
<dbReference type="GO" id="GO:0043952">
    <property type="term" value="P:protein transport by the Sec complex"/>
    <property type="evidence" value="ECO:0007669"/>
    <property type="project" value="UniProtKB-UniRule"/>
</dbReference>
<keyword evidence="2 9" id="KW-0813">Transport</keyword>
<dbReference type="GO" id="GO:0006605">
    <property type="term" value="P:protein targeting"/>
    <property type="evidence" value="ECO:0007669"/>
    <property type="project" value="UniProtKB-UniRule"/>
</dbReference>
<gene>
    <name evidence="9" type="primary">secE</name>
    <name evidence="10" type="ORF">COU23_01060</name>
</gene>